<keyword evidence="3" id="KW-0472">Membrane</keyword>
<dbReference type="SUPFAM" id="SSF46565">
    <property type="entry name" value="Chaperone J-domain"/>
    <property type="match status" value="1"/>
</dbReference>
<dbReference type="CDD" id="cd06257">
    <property type="entry name" value="DnaJ"/>
    <property type="match status" value="1"/>
</dbReference>
<reference evidence="5 6" key="1">
    <citation type="submission" date="2019-02" db="EMBL/GenBank/DDBJ databases">
        <title>Dyella amyloliquefaciens sp. nov., isolated from forest soil.</title>
        <authorList>
            <person name="Gao Z.-H."/>
            <person name="Qiu L.-H."/>
        </authorList>
    </citation>
    <scope>NUCLEOTIDE SEQUENCE [LARGE SCALE GENOMIC DNA]</scope>
    <source>
        <strain evidence="5 6">KACC 12747</strain>
    </source>
</reference>
<comment type="caution">
    <text evidence="5">The sequence shown here is derived from an EMBL/GenBank/DDBJ whole genome shotgun (WGS) entry which is preliminary data.</text>
</comment>
<dbReference type="Gene3D" id="1.10.287.110">
    <property type="entry name" value="DnaJ domain"/>
    <property type="match status" value="1"/>
</dbReference>
<dbReference type="RefSeq" id="WP_131150618.1">
    <property type="nucleotide sequence ID" value="NZ_SJTG01000001.1"/>
</dbReference>
<evidence type="ECO:0000313" key="5">
    <source>
        <dbReference type="EMBL" id="TCI12604.1"/>
    </source>
</evidence>
<feature type="domain" description="J" evidence="4">
    <location>
        <begin position="2"/>
        <end position="61"/>
    </location>
</feature>
<evidence type="ECO:0000256" key="3">
    <source>
        <dbReference type="SAM" id="Phobius"/>
    </source>
</evidence>
<dbReference type="Proteomes" id="UP000291822">
    <property type="component" value="Unassembled WGS sequence"/>
</dbReference>
<keyword evidence="3" id="KW-1133">Transmembrane helix</keyword>
<gene>
    <name evidence="5" type="ORF">EZM97_04435</name>
</gene>
<evidence type="ECO:0000256" key="1">
    <source>
        <dbReference type="ARBA" id="ARBA00023186"/>
    </source>
</evidence>
<feature type="region of interest" description="Disordered" evidence="2">
    <location>
        <begin position="46"/>
        <end position="105"/>
    </location>
</feature>
<feature type="transmembrane region" description="Helical" evidence="3">
    <location>
        <begin position="372"/>
        <end position="391"/>
    </location>
</feature>
<feature type="transmembrane region" description="Helical" evidence="3">
    <location>
        <begin position="331"/>
        <end position="351"/>
    </location>
</feature>
<evidence type="ECO:0000256" key="2">
    <source>
        <dbReference type="SAM" id="MobiDB-lite"/>
    </source>
</evidence>
<proteinExistence type="predicted"/>
<name>A0A4R0YZ49_9GAMM</name>
<feature type="transmembrane region" description="Helical" evidence="3">
    <location>
        <begin position="295"/>
        <end position="319"/>
    </location>
</feature>
<dbReference type="AlphaFoldDB" id="A0A4R0YZ49"/>
<evidence type="ECO:0000259" key="4">
    <source>
        <dbReference type="PROSITE" id="PS50076"/>
    </source>
</evidence>
<dbReference type="InterPro" id="IPR036869">
    <property type="entry name" value="J_dom_sf"/>
</dbReference>
<accession>A0A4R0YZ49</accession>
<feature type="transmembrane region" description="Helical" evidence="3">
    <location>
        <begin position="450"/>
        <end position="469"/>
    </location>
</feature>
<protein>
    <recommendedName>
        <fullName evidence="4">J domain-containing protein</fullName>
    </recommendedName>
</protein>
<dbReference type="InterPro" id="IPR001623">
    <property type="entry name" value="DnaJ_domain"/>
</dbReference>
<dbReference type="EMBL" id="SJTG01000001">
    <property type="protein sequence ID" value="TCI12604.1"/>
    <property type="molecule type" value="Genomic_DNA"/>
</dbReference>
<feature type="transmembrane region" description="Helical" evidence="3">
    <location>
        <begin position="426"/>
        <end position="444"/>
    </location>
</feature>
<keyword evidence="6" id="KW-1185">Reference proteome</keyword>
<dbReference type="Pfam" id="PF00226">
    <property type="entry name" value="DnaJ"/>
    <property type="match status" value="1"/>
</dbReference>
<evidence type="ECO:0000313" key="6">
    <source>
        <dbReference type="Proteomes" id="UP000291822"/>
    </source>
</evidence>
<keyword evidence="3" id="KW-0812">Transmembrane</keyword>
<keyword evidence="1" id="KW-0143">Chaperone</keyword>
<feature type="transmembrane region" description="Helical" evidence="3">
    <location>
        <begin position="397"/>
        <end position="414"/>
    </location>
</feature>
<dbReference type="PROSITE" id="PS50076">
    <property type="entry name" value="DNAJ_2"/>
    <property type="match status" value="1"/>
</dbReference>
<sequence>MSIYKILGIEPDADERAIKRAYAQRMRSCRPDEDPEGFQRLNQAYKQALKASARQPSGAAGATSPPPTQLSVDLATSEHASNPPSHLSERPRHKPRSSTRTPKSTLLSPAKLLPLVLDVAAEGNADGLLAWLKQREELWSIEAKAQVGKLLMKQFNKSPPMPSSCFETLLAFFDLDLIRGFDNPYVIDDQRTRGIMAWELLPAQSRELARHTRIFGKRQPEPKLAQRIVQRLSGSFRFWPMLWLLVPRGRPDHITNFLRTFSRGRLSLLLNFFDEKSLKFLFDADDHSRMAQPRFILGTARVLLALLFVVVVSGGFVLVVNQLNTENPLEWSGYGGWVLLCVMAASLWLPYAGAMALQHWQAAPQKARDSPARWAFIPLLCCLSYLTLLLLGDNPVPVASVAIAALWLAFHRLHRRHPAGKPVSGIRPYVYVFILELPVSQFSAIGWGEWWALTAVNLVTMGYWTTDLIKTLRQKRRARTR</sequence>
<organism evidence="5 6">
    <name type="scientific">Dyella soli</name>
    <dbReference type="NCBI Taxonomy" id="522319"/>
    <lineage>
        <taxon>Bacteria</taxon>
        <taxon>Pseudomonadati</taxon>
        <taxon>Pseudomonadota</taxon>
        <taxon>Gammaproteobacteria</taxon>
        <taxon>Lysobacterales</taxon>
        <taxon>Rhodanobacteraceae</taxon>
        <taxon>Dyella</taxon>
    </lineage>
</organism>
<dbReference type="SMART" id="SM00271">
    <property type="entry name" value="DnaJ"/>
    <property type="match status" value="1"/>
</dbReference>